<dbReference type="PANTHER" id="PTHR43544:SF32">
    <property type="entry name" value="CHAIN DEHYDROGENASE, PUTATIVE (AFU_ORTHOLOGUE AFUA_5G01530)-RELATED"/>
    <property type="match status" value="1"/>
</dbReference>
<evidence type="ECO:0000313" key="3">
    <source>
        <dbReference type="EMBL" id="KZP22438.1"/>
    </source>
</evidence>
<reference evidence="3 4" key="1">
    <citation type="journal article" date="2016" name="Mol. Biol. Evol.">
        <title>Comparative Genomics of Early-Diverging Mushroom-Forming Fungi Provides Insights into the Origins of Lignocellulose Decay Capabilities.</title>
        <authorList>
            <person name="Nagy L.G."/>
            <person name="Riley R."/>
            <person name="Tritt A."/>
            <person name="Adam C."/>
            <person name="Daum C."/>
            <person name="Floudas D."/>
            <person name="Sun H."/>
            <person name="Yadav J.S."/>
            <person name="Pangilinan J."/>
            <person name="Larsson K.H."/>
            <person name="Matsuura K."/>
            <person name="Barry K."/>
            <person name="Labutti K."/>
            <person name="Kuo R."/>
            <person name="Ohm R.A."/>
            <person name="Bhattacharya S.S."/>
            <person name="Shirouzu T."/>
            <person name="Yoshinaga Y."/>
            <person name="Martin F.M."/>
            <person name="Grigoriev I.V."/>
            <person name="Hibbett D.S."/>
        </authorList>
    </citation>
    <scope>NUCLEOTIDE SEQUENCE [LARGE SCALE GENOMIC DNA]</scope>
    <source>
        <strain evidence="3 4">CBS 109695</strain>
    </source>
</reference>
<dbReference type="GO" id="GO:0019748">
    <property type="term" value="P:secondary metabolic process"/>
    <property type="evidence" value="ECO:0007669"/>
    <property type="project" value="TreeGrafter"/>
</dbReference>
<protein>
    <submittedName>
        <fullName evidence="3">NAD(P)-binding protein</fullName>
    </submittedName>
</protein>
<dbReference type="InterPro" id="IPR051468">
    <property type="entry name" value="Fungal_SecMetab_SDRs"/>
</dbReference>
<organism evidence="3 4">
    <name type="scientific">Athelia psychrophila</name>
    <dbReference type="NCBI Taxonomy" id="1759441"/>
    <lineage>
        <taxon>Eukaryota</taxon>
        <taxon>Fungi</taxon>
        <taxon>Dikarya</taxon>
        <taxon>Basidiomycota</taxon>
        <taxon>Agaricomycotina</taxon>
        <taxon>Agaricomycetes</taxon>
        <taxon>Agaricomycetidae</taxon>
        <taxon>Atheliales</taxon>
        <taxon>Atheliaceae</taxon>
        <taxon>Athelia</taxon>
    </lineage>
</organism>
<dbReference type="InterPro" id="IPR036291">
    <property type="entry name" value="NAD(P)-bd_dom_sf"/>
</dbReference>
<dbReference type="STRING" id="436010.A0A166L0B5"/>
<accession>A0A166L0B5</accession>
<dbReference type="PRINTS" id="PR00080">
    <property type="entry name" value="SDRFAMILY"/>
</dbReference>
<dbReference type="Pfam" id="PF00106">
    <property type="entry name" value="adh_short"/>
    <property type="match status" value="1"/>
</dbReference>
<comment type="similarity">
    <text evidence="1 2">Belongs to the short-chain dehydrogenases/reductases (SDR) family.</text>
</comment>
<evidence type="ECO:0000256" key="1">
    <source>
        <dbReference type="ARBA" id="ARBA00006484"/>
    </source>
</evidence>
<dbReference type="SUPFAM" id="SSF51735">
    <property type="entry name" value="NAD(P)-binding Rossmann-fold domains"/>
    <property type="match status" value="1"/>
</dbReference>
<keyword evidence="4" id="KW-1185">Reference proteome</keyword>
<dbReference type="PANTHER" id="PTHR43544">
    <property type="entry name" value="SHORT-CHAIN DEHYDROGENASE/REDUCTASE"/>
    <property type="match status" value="1"/>
</dbReference>
<evidence type="ECO:0000313" key="4">
    <source>
        <dbReference type="Proteomes" id="UP000076532"/>
    </source>
</evidence>
<dbReference type="Proteomes" id="UP000076532">
    <property type="component" value="Unassembled WGS sequence"/>
</dbReference>
<dbReference type="GO" id="GO:0005737">
    <property type="term" value="C:cytoplasm"/>
    <property type="evidence" value="ECO:0007669"/>
    <property type="project" value="TreeGrafter"/>
</dbReference>
<proteinExistence type="inferred from homology"/>
<name>A0A166L0B5_9AGAM</name>
<dbReference type="PRINTS" id="PR00081">
    <property type="entry name" value="GDHRDH"/>
</dbReference>
<dbReference type="EMBL" id="KV417539">
    <property type="protein sequence ID" value="KZP22438.1"/>
    <property type="molecule type" value="Genomic_DNA"/>
</dbReference>
<evidence type="ECO:0000256" key="2">
    <source>
        <dbReference type="RuleBase" id="RU000363"/>
    </source>
</evidence>
<dbReference type="OrthoDB" id="2929096at2759"/>
<gene>
    <name evidence="3" type="ORF">FIBSPDRAFT_859503</name>
</gene>
<dbReference type="Gene3D" id="3.40.50.720">
    <property type="entry name" value="NAD(P)-binding Rossmann-like Domain"/>
    <property type="match status" value="1"/>
</dbReference>
<dbReference type="InterPro" id="IPR002347">
    <property type="entry name" value="SDR_fam"/>
</dbReference>
<sequence>MSQPKLSILVTGSNQGLGFEAARHLSKLSHVHLFVCGRDANRVQEAIEKLRKEEGCEAEIDSVVMDIADDTSIHAAVVDVDKKLGGAALDVLVNNAAVALENSIERDGLRTVFENTFAVNAFGTAITAEAFLPLLKRSTVGPRIVNVGSGGGSCTNSSKAGYTVNLMVYKSSKSALNSITISLALANPEVHVVVLCPGRNVTRMNTYGGGVDPSEGSKIIVDYALEQKGTSPGFYNAQGELPW</sequence>
<dbReference type="GO" id="GO:0016491">
    <property type="term" value="F:oxidoreductase activity"/>
    <property type="evidence" value="ECO:0007669"/>
    <property type="project" value="TreeGrafter"/>
</dbReference>
<dbReference type="AlphaFoldDB" id="A0A166L0B5"/>